<dbReference type="OrthoDB" id="2735574at2759"/>
<reference evidence="1 2" key="1">
    <citation type="journal article" date="2015" name="Sci. Rep.">
        <title>Chromosome-level genome map provides insights into diverse defense mechanisms in the medicinal fungus Ganoderma sinense.</title>
        <authorList>
            <person name="Zhu Y."/>
            <person name="Xu J."/>
            <person name="Sun C."/>
            <person name="Zhou S."/>
            <person name="Xu H."/>
            <person name="Nelson D.R."/>
            <person name="Qian J."/>
            <person name="Song J."/>
            <person name="Luo H."/>
            <person name="Xiang L."/>
            <person name="Li Y."/>
            <person name="Xu Z."/>
            <person name="Ji A."/>
            <person name="Wang L."/>
            <person name="Lu S."/>
            <person name="Hayward A."/>
            <person name="Sun W."/>
            <person name="Li X."/>
            <person name="Schwartz D.C."/>
            <person name="Wang Y."/>
            <person name="Chen S."/>
        </authorList>
    </citation>
    <scope>NUCLEOTIDE SEQUENCE [LARGE SCALE GENOMIC DNA]</scope>
    <source>
        <strain evidence="1 2">ZZ0214-1</strain>
    </source>
</reference>
<protein>
    <recommendedName>
        <fullName evidence="3">F-box domain-containing protein</fullName>
    </recommendedName>
</protein>
<comment type="caution">
    <text evidence="1">The sequence shown here is derived from an EMBL/GenBank/DDBJ whole genome shotgun (WGS) entry which is preliminary data.</text>
</comment>
<dbReference type="EMBL" id="AYKW01000068">
    <property type="protein sequence ID" value="PIL23487.1"/>
    <property type="molecule type" value="Genomic_DNA"/>
</dbReference>
<sequence length="522" mass="58702">MTTLNVDVLATVCEFLIDLPDILSIALTCSSLRPVADRWLLSSRTINLETKESIRKFHSFLFASPHSRTPHVRAVGLTLDLSHSRPSSGLPEQMDGDFSLLIDILTSCPRLEHIKLFCGNLSSEGKLEDSLVVVNTIVAIPSLRSIHVSGMTKEVVTVLREVRAPLQMVGLYCVNDPGDYWYPAALQNALNLTRIAPTLENLELSFFTVDEEENQAVFNTSTPSILNMAQYPAVRSLAVQCLVRQPRLDRLQHLFPALDDTLSLGKVYWLHEDSYARVRAENLRAQRDAPSRSWKKLDRVRMDDAPMFYILGLMCPIRMISLEYPKYTKLHYARDALRENPVPQLRLSLMFRPQTRMLDDLLSPELARTLTHLMLCLVCSNGTGQRQEEAFVQLQWDEFLGEILSAVQHLHKLTHLRIVVYAAISLGTPWSGPYSEGLIDAMRGSAFDFKGTAAALARPLPSLQFLALTMSGCLTCHDPSDSDREVHERWNVTEAWRVAARPSTGVAQDSEPVLVARSLRRS</sequence>
<accession>A0A2G8RPQ6</accession>
<keyword evidence="2" id="KW-1185">Reference proteome</keyword>
<evidence type="ECO:0000313" key="1">
    <source>
        <dbReference type="EMBL" id="PIL23487.1"/>
    </source>
</evidence>
<evidence type="ECO:0008006" key="3">
    <source>
        <dbReference type="Google" id="ProtNLM"/>
    </source>
</evidence>
<proteinExistence type="predicted"/>
<dbReference type="Proteomes" id="UP000230002">
    <property type="component" value="Unassembled WGS sequence"/>
</dbReference>
<evidence type="ECO:0000313" key="2">
    <source>
        <dbReference type="Proteomes" id="UP000230002"/>
    </source>
</evidence>
<dbReference type="AlphaFoldDB" id="A0A2G8RPQ6"/>
<gene>
    <name evidence="1" type="ORF">GSI_14798</name>
</gene>
<organism evidence="1 2">
    <name type="scientific">Ganoderma sinense ZZ0214-1</name>
    <dbReference type="NCBI Taxonomy" id="1077348"/>
    <lineage>
        <taxon>Eukaryota</taxon>
        <taxon>Fungi</taxon>
        <taxon>Dikarya</taxon>
        <taxon>Basidiomycota</taxon>
        <taxon>Agaricomycotina</taxon>
        <taxon>Agaricomycetes</taxon>
        <taxon>Polyporales</taxon>
        <taxon>Polyporaceae</taxon>
        <taxon>Ganoderma</taxon>
    </lineage>
</organism>
<name>A0A2G8RPQ6_9APHY</name>